<name>A0AAD6R597_9ROSI</name>
<keyword evidence="2" id="KW-1185">Reference proteome</keyword>
<reference evidence="1" key="1">
    <citation type="journal article" date="2023" name="Mol. Ecol. Resour.">
        <title>Chromosome-level genome assembly of a triploid poplar Populus alba 'Berolinensis'.</title>
        <authorList>
            <person name="Chen S."/>
            <person name="Yu Y."/>
            <person name="Wang X."/>
            <person name="Wang S."/>
            <person name="Zhang T."/>
            <person name="Zhou Y."/>
            <person name="He R."/>
            <person name="Meng N."/>
            <person name="Wang Y."/>
            <person name="Liu W."/>
            <person name="Liu Z."/>
            <person name="Liu J."/>
            <person name="Guo Q."/>
            <person name="Huang H."/>
            <person name="Sederoff R.R."/>
            <person name="Wang G."/>
            <person name="Qu G."/>
            <person name="Chen S."/>
        </authorList>
    </citation>
    <scope>NUCLEOTIDE SEQUENCE</scope>
    <source>
        <strain evidence="1">SC-2020</strain>
    </source>
</reference>
<dbReference type="Proteomes" id="UP001164929">
    <property type="component" value="Chromosome 3"/>
</dbReference>
<comment type="caution">
    <text evidence="1">The sequence shown here is derived from an EMBL/GenBank/DDBJ whole genome shotgun (WGS) entry which is preliminary data.</text>
</comment>
<accession>A0AAD6R597</accession>
<dbReference type="EMBL" id="JAQIZT010000003">
    <property type="protein sequence ID" value="KAJ7002441.1"/>
    <property type="molecule type" value="Genomic_DNA"/>
</dbReference>
<dbReference type="AlphaFoldDB" id="A0AAD6R597"/>
<organism evidence="1 2">
    <name type="scientific">Populus alba x Populus x berolinensis</name>
    <dbReference type="NCBI Taxonomy" id="444605"/>
    <lineage>
        <taxon>Eukaryota</taxon>
        <taxon>Viridiplantae</taxon>
        <taxon>Streptophyta</taxon>
        <taxon>Embryophyta</taxon>
        <taxon>Tracheophyta</taxon>
        <taxon>Spermatophyta</taxon>
        <taxon>Magnoliopsida</taxon>
        <taxon>eudicotyledons</taxon>
        <taxon>Gunneridae</taxon>
        <taxon>Pentapetalae</taxon>
        <taxon>rosids</taxon>
        <taxon>fabids</taxon>
        <taxon>Malpighiales</taxon>
        <taxon>Salicaceae</taxon>
        <taxon>Saliceae</taxon>
        <taxon>Populus</taxon>
    </lineage>
</organism>
<proteinExistence type="predicted"/>
<sequence>MLRDSLITVATATTMPPRRRHQHLHLMFCPSVSASATPLSINQTTMDSSSRRLKTYQEVVKSAREKFTQEFSFPSKDKDISLAKCVFCWLV</sequence>
<evidence type="ECO:0000313" key="2">
    <source>
        <dbReference type="Proteomes" id="UP001164929"/>
    </source>
</evidence>
<gene>
    <name evidence="1" type="ORF">NC653_007804</name>
</gene>
<protein>
    <submittedName>
        <fullName evidence="1">Uncharacterized protein</fullName>
    </submittedName>
</protein>
<evidence type="ECO:0000313" key="1">
    <source>
        <dbReference type="EMBL" id="KAJ7002441.1"/>
    </source>
</evidence>